<comment type="caution">
    <text evidence="2">The sequence shown here is derived from an EMBL/GenBank/DDBJ whole genome shotgun (WGS) entry which is preliminary data.</text>
</comment>
<dbReference type="AlphaFoldDB" id="A0A3M7SUH7"/>
<keyword evidence="1" id="KW-1133">Transmembrane helix</keyword>
<dbReference type="Proteomes" id="UP000276133">
    <property type="component" value="Unassembled WGS sequence"/>
</dbReference>
<feature type="transmembrane region" description="Helical" evidence="1">
    <location>
        <begin position="110"/>
        <end position="129"/>
    </location>
</feature>
<evidence type="ECO:0000313" key="2">
    <source>
        <dbReference type="EMBL" id="RNA39406.1"/>
    </source>
</evidence>
<dbReference type="EMBL" id="REGN01000752">
    <property type="protein sequence ID" value="RNA39406.1"/>
    <property type="molecule type" value="Genomic_DNA"/>
</dbReference>
<gene>
    <name evidence="2" type="ORF">BpHYR1_039394</name>
</gene>
<accession>A0A3M7SUH7</accession>
<keyword evidence="1" id="KW-0472">Membrane</keyword>
<keyword evidence="1" id="KW-0812">Transmembrane</keyword>
<feature type="transmembrane region" description="Helical" evidence="1">
    <location>
        <begin position="71"/>
        <end position="98"/>
    </location>
</feature>
<reference evidence="2 3" key="1">
    <citation type="journal article" date="2018" name="Sci. Rep.">
        <title>Genomic signatures of local adaptation to the degree of environmental predictability in rotifers.</title>
        <authorList>
            <person name="Franch-Gras L."/>
            <person name="Hahn C."/>
            <person name="Garcia-Roger E.M."/>
            <person name="Carmona M.J."/>
            <person name="Serra M."/>
            <person name="Gomez A."/>
        </authorList>
    </citation>
    <scope>NUCLEOTIDE SEQUENCE [LARGE SCALE GENOMIC DNA]</scope>
    <source>
        <strain evidence="2">HYR1</strain>
    </source>
</reference>
<evidence type="ECO:0000313" key="3">
    <source>
        <dbReference type="Proteomes" id="UP000276133"/>
    </source>
</evidence>
<evidence type="ECO:0000256" key="1">
    <source>
        <dbReference type="SAM" id="Phobius"/>
    </source>
</evidence>
<proteinExistence type="predicted"/>
<protein>
    <submittedName>
        <fullName evidence="2">Uncharacterized protein</fullName>
    </submittedName>
</protein>
<organism evidence="2 3">
    <name type="scientific">Brachionus plicatilis</name>
    <name type="common">Marine rotifer</name>
    <name type="synonym">Brachionus muelleri</name>
    <dbReference type="NCBI Taxonomy" id="10195"/>
    <lineage>
        <taxon>Eukaryota</taxon>
        <taxon>Metazoa</taxon>
        <taxon>Spiralia</taxon>
        <taxon>Gnathifera</taxon>
        <taxon>Rotifera</taxon>
        <taxon>Eurotatoria</taxon>
        <taxon>Monogononta</taxon>
        <taxon>Pseudotrocha</taxon>
        <taxon>Ploima</taxon>
        <taxon>Brachionidae</taxon>
        <taxon>Brachionus</taxon>
    </lineage>
</organism>
<keyword evidence="3" id="KW-1185">Reference proteome</keyword>
<sequence length="219" mass="25133">MKNFYLPKKFTANVQRIFEKKRIDRILIETFLLLQTSPPQKFPCYTKTKIACANKLSALDRPNKAHTNIKLVSIILYELNTLVFDLTLSNFFFVFFQIDWIHLLEGVGSSIVSLVNDSIILLIAFNYALGRSSIDNRSGLICITVSISAQKNGSNLKLITCVIQSQTSNLKQSKITHFLLFLDPRLTCWSRSSFKHFPFEKLFRTRLRGDGGEVWSKKC</sequence>
<name>A0A3M7SUH7_BRAPC</name>